<reference evidence="3" key="1">
    <citation type="journal article" date="2019" name="Int. J. Syst. Evol. Microbiol.">
        <title>The Global Catalogue of Microorganisms (GCM) 10K type strain sequencing project: providing services to taxonomists for standard genome sequencing and annotation.</title>
        <authorList>
            <consortium name="The Broad Institute Genomics Platform"/>
            <consortium name="The Broad Institute Genome Sequencing Center for Infectious Disease"/>
            <person name="Wu L."/>
            <person name="Ma J."/>
        </authorList>
    </citation>
    <scope>NUCLEOTIDE SEQUENCE [LARGE SCALE GENOMIC DNA]</scope>
    <source>
        <strain evidence="3">CGMCC 1.13681</strain>
    </source>
</reference>
<dbReference type="Proteomes" id="UP001596413">
    <property type="component" value="Unassembled WGS sequence"/>
</dbReference>
<feature type="compositionally biased region" description="Basic and acidic residues" evidence="1">
    <location>
        <begin position="74"/>
        <end position="86"/>
    </location>
</feature>
<evidence type="ECO:0000256" key="1">
    <source>
        <dbReference type="SAM" id="MobiDB-lite"/>
    </source>
</evidence>
<gene>
    <name evidence="2" type="ORF">ACFQLX_03490</name>
</gene>
<protein>
    <submittedName>
        <fullName evidence="2">Uncharacterized protein</fullName>
    </submittedName>
</protein>
<dbReference type="EMBL" id="JBHSZO010000004">
    <property type="protein sequence ID" value="MFC7217239.1"/>
    <property type="molecule type" value="Genomic_DNA"/>
</dbReference>
<keyword evidence="3" id="KW-1185">Reference proteome</keyword>
<name>A0ABW2G905_9ACTN</name>
<dbReference type="RefSeq" id="WP_386411776.1">
    <property type="nucleotide sequence ID" value="NZ_JBHSZO010000004.1"/>
</dbReference>
<comment type="caution">
    <text evidence="2">The sequence shown here is derived from an EMBL/GenBank/DDBJ whole genome shotgun (WGS) entry which is preliminary data.</text>
</comment>
<feature type="region of interest" description="Disordered" evidence="1">
    <location>
        <begin position="74"/>
        <end position="105"/>
    </location>
</feature>
<evidence type="ECO:0000313" key="3">
    <source>
        <dbReference type="Proteomes" id="UP001596413"/>
    </source>
</evidence>
<evidence type="ECO:0000313" key="2">
    <source>
        <dbReference type="EMBL" id="MFC7217239.1"/>
    </source>
</evidence>
<sequence length="105" mass="11832">MTAARDYEDMRHLLEHLSPPQVRRLRLIISQDEELSQVADALAEVEPSAQGSEEVPAGLLALIGSVETGRTDVAENHDDYFRERMERRHPRTSTPTSRSARPTPL</sequence>
<organism evidence="2 3">
    <name type="scientific">Streptomyces polyrhachis</name>
    <dbReference type="NCBI Taxonomy" id="1282885"/>
    <lineage>
        <taxon>Bacteria</taxon>
        <taxon>Bacillati</taxon>
        <taxon>Actinomycetota</taxon>
        <taxon>Actinomycetes</taxon>
        <taxon>Kitasatosporales</taxon>
        <taxon>Streptomycetaceae</taxon>
        <taxon>Streptomyces</taxon>
    </lineage>
</organism>
<proteinExistence type="predicted"/>
<accession>A0ABW2G905</accession>
<feature type="compositionally biased region" description="Low complexity" evidence="1">
    <location>
        <begin position="92"/>
        <end position="105"/>
    </location>
</feature>